<comment type="subcellular location">
    <subcellularLocation>
        <location evidence="1">Membrane</location>
        <topology evidence="1">Multi-pass membrane protein</topology>
    </subcellularLocation>
</comment>
<evidence type="ECO:0000256" key="6">
    <source>
        <dbReference type="SAM" id="Phobius"/>
    </source>
</evidence>
<evidence type="ECO:0000313" key="7">
    <source>
        <dbReference type="EMBL" id="TRY12506.1"/>
    </source>
</evidence>
<feature type="transmembrane region" description="Helical" evidence="6">
    <location>
        <begin position="155"/>
        <end position="174"/>
    </location>
</feature>
<dbReference type="EMBL" id="VKGK01000032">
    <property type="protein sequence ID" value="TRY12506.1"/>
    <property type="molecule type" value="Genomic_DNA"/>
</dbReference>
<sequence length="237" mass="25986">MELLLDPNAWLALLTLTLLEIVLGIDNIIFISILVSRLPAHQRERARTLGLGLAMLSRILLLISIAWVMKLTAPFFSVMEHAVSGRDLILLFGGLFLIYKSTTEIHACLEGESEEAPKVKSSGFMFTLLQIAILDIVFSLDSVITAVGMADDVEVMILAIVIAVGVMMFAAKSVGDFVEKHPTVKMLALTFLTLIGFTLVGESFGLHIPKAYIYFAIGFSISVEMLNLRAKSKKLQS</sequence>
<dbReference type="OrthoDB" id="9805314at2"/>
<dbReference type="RefSeq" id="WP_144042015.1">
    <property type="nucleotide sequence ID" value="NZ_BMPL01000031.1"/>
</dbReference>
<feature type="transmembrane region" description="Helical" evidence="6">
    <location>
        <begin position="186"/>
        <end position="205"/>
    </location>
</feature>
<comment type="caution">
    <text evidence="7">The sequence shown here is derived from an EMBL/GenBank/DDBJ whole genome shotgun (WGS) entry which is preliminary data.</text>
</comment>
<evidence type="ECO:0000256" key="2">
    <source>
        <dbReference type="ARBA" id="ARBA00007511"/>
    </source>
</evidence>
<dbReference type="Pfam" id="PF03741">
    <property type="entry name" value="TerC"/>
    <property type="match status" value="1"/>
</dbReference>
<feature type="transmembrane region" description="Helical" evidence="6">
    <location>
        <begin position="48"/>
        <end position="69"/>
    </location>
</feature>
<protein>
    <submittedName>
        <fullName evidence="7">TerC family protein</fullName>
    </submittedName>
</protein>
<name>A0A553JJ79_SHEHA</name>
<dbReference type="InterPro" id="IPR005496">
    <property type="entry name" value="Integral_membrane_TerC"/>
</dbReference>
<feature type="transmembrane region" description="Helical" evidence="6">
    <location>
        <begin position="81"/>
        <end position="99"/>
    </location>
</feature>
<evidence type="ECO:0000256" key="3">
    <source>
        <dbReference type="ARBA" id="ARBA00022692"/>
    </source>
</evidence>
<evidence type="ECO:0000256" key="5">
    <source>
        <dbReference type="ARBA" id="ARBA00023136"/>
    </source>
</evidence>
<organism evidence="7 8">
    <name type="scientific">Shewanella hanedai</name>
    <name type="common">Alteromonas hanedai</name>
    <dbReference type="NCBI Taxonomy" id="25"/>
    <lineage>
        <taxon>Bacteria</taxon>
        <taxon>Pseudomonadati</taxon>
        <taxon>Pseudomonadota</taxon>
        <taxon>Gammaproteobacteria</taxon>
        <taxon>Alteromonadales</taxon>
        <taxon>Shewanellaceae</taxon>
        <taxon>Shewanella</taxon>
    </lineage>
</organism>
<feature type="transmembrane region" description="Helical" evidence="6">
    <location>
        <begin position="128"/>
        <end position="149"/>
    </location>
</feature>
<evidence type="ECO:0000256" key="1">
    <source>
        <dbReference type="ARBA" id="ARBA00004141"/>
    </source>
</evidence>
<reference evidence="8" key="1">
    <citation type="submission" date="2019-07" db="EMBL/GenBank/DDBJ databases">
        <title>Shewanella sp. YLB-08 draft genomic sequence.</title>
        <authorList>
            <person name="Yu L."/>
        </authorList>
    </citation>
    <scope>NUCLEOTIDE SEQUENCE [LARGE SCALE GENOMIC DNA]</scope>
    <source>
        <strain evidence="8">JCM 20706</strain>
    </source>
</reference>
<comment type="similarity">
    <text evidence="2">Belongs to the TerC family.</text>
</comment>
<feature type="transmembrane region" description="Helical" evidence="6">
    <location>
        <begin position="211"/>
        <end position="228"/>
    </location>
</feature>
<keyword evidence="4 6" id="KW-1133">Transmembrane helix</keyword>
<keyword evidence="3 6" id="KW-0812">Transmembrane</keyword>
<keyword evidence="5 6" id="KW-0472">Membrane</keyword>
<dbReference type="PANTHER" id="PTHR30238:SF4">
    <property type="entry name" value="SLL1022 PROTEIN"/>
    <property type="match status" value="1"/>
</dbReference>
<feature type="transmembrane region" description="Helical" evidence="6">
    <location>
        <begin position="12"/>
        <end position="36"/>
    </location>
</feature>
<evidence type="ECO:0000256" key="4">
    <source>
        <dbReference type="ARBA" id="ARBA00022989"/>
    </source>
</evidence>
<dbReference type="Proteomes" id="UP000318126">
    <property type="component" value="Unassembled WGS sequence"/>
</dbReference>
<accession>A0A553JJ79</accession>
<evidence type="ECO:0000313" key="8">
    <source>
        <dbReference type="Proteomes" id="UP000318126"/>
    </source>
</evidence>
<dbReference type="AlphaFoldDB" id="A0A553JJ79"/>
<gene>
    <name evidence="7" type="ORF">FN961_20420</name>
</gene>
<dbReference type="GO" id="GO:0016020">
    <property type="term" value="C:membrane"/>
    <property type="evidence" value="ECO:0007669"/>
    <property type="project" value="UniProtKB-SubCell"/>
</dbReference>
<proteinExistence type="inferred from homology"/>
<dbReference type="PANTHER" id="PTHR30238">
    <property type="entry name" value="MEMBRANE BOUND PREDICTED REDOX MODULATOR"/>
    <property type="match status" value="1"/>
</dbReference>
<keyword evidence="8" id="KW-1185">Reference proteome</keyword>